<keyword evidence="3 12" id="KW-1134">Transmembrane beta strand</keyword>
<dbReference type="Pfam" id="PF00593">
    <property type="entry name" value="TonB_dep_Rec_b-barrel"/>
    <property type="match status" value="1"/>
</dbReference>
<dbReference type="InterPro" id="IPR036942">
    <property type="entry name" value="Beta-barrel_TonB_sf"/>
</dbReference>
<dbReference type="PANTHER" id="PTHR32552">
    <property type="entry name" value="FERRICHROME IRON RECEPTOR-RELATED"/>
    <property type="match status" value="1"/>
</dbReference>
<evidence type="ECO:0000256" key="6">
    <source>
        <dbReference type="ARBA" id="ARBA00022729"/>
    </source>
</evidence>
<evidence type="ECO:0000256" key="9">
    <source>
        <dbReference type="ARBA" id="ARBA00023077"/>
    </source>
</evidence>
<dbReference type="CDD" id="cd01347">
    <property type="entry name" value="ligand_gated_channel"/>
    <property type="match status" value="1"/>
</dbReference>
<gene>
    <name evidence="14" type="ORF">H1P_1770007</name>
</gene>
<dbReference type="SUPFAM" id="SSF56935">
    <property type="entry name" value="Porins"/>
    <property type="match status" value="1"/>
</dbReference>
<evidence type="ECO:0000256" key="12">
    <source>
        <dbReference type="PROSITE-ProRule" id="PRU01360"/>
    </source>
</evidence>
<evidence type="ECO:0000313" key="15">
    <source>
        <dbReference type="Proteomes" id="UP000320055"/>
    </source>
</evidence>
<dbReference type="InterPro" id="IPR039426">
    <property type="entry name" value="TonB-dep_rcpt-like"/>
</dbReference>
<dbReference type="InterPro" id="IPR000531">
    <property type="entry name" value="Beta-barrel_TonB"/>
</dbReference>
<evidence type="ECO:0000256" key="2">
    <source>
        <dbReference type="ARBA" id="ARBA00022448"/>
    </source>
</evidence>
<dbReference type="PANTHER" id="PTHR32552:SF68">
    <property type="entry name" value="FERRICHROME OUTER MEMBRANE TRANSPORTER_PHAGE RECEPTOR"/>
    <property type="match status" value="1"/>
</dbReference>
<comment type="subcellular location">
    <subcellularLocation>
        <location evidence="1 12">Cell outer membrane</location>
        <topology evidence="1 12">Multi-pass membrane protein</topology>
    </subcellularLocation>
</comment>
<keyword evidence="11 12" id="KW-0998">Cell outer membrane</keyword>
<dbReference type="EMBL" id="CAACVJ010000087">
    <property type="protein sequence ID" value="VEP13000.1"/>
    <property type="molecule type" value="Genomic_DNA"/>
</dbReference>
<dbReference type="GO" id="GO:0009279">
    <property type="term" value="C:cell outer membrane"/>
    <property type="evidence" value="ECO:0007669"/>
    <property type="project" value="UniProtKB-SubCell"/>
</dbReference>
<comment type="similarity">
    <text evidence="12">Belongs to the TonB-dependent receptor family.</text>
</comment>
<dbReference type="InterPro" id="IPR010105">
    <property type="entry name" value="TonB_sidphr_rcpt"/>
</dbReference>
<dbReference type="AlphaFoldDB" id="A0A563VNG4"/>
<dbReference type="Gene3D" id="2.40.170.20">
    <property type="entry name" value="TonB-dependent receptor, beta-barrel domain"/>
    <property type="match status" value="1"/>
</dbReference>
<evidence type="ECO:0000256" key="3">
    <source>
        <dbReference type="ARBA" id="ARBA00022452"/>
    </source>
</evidence>
<dbReference type="GO" id="GO:0015891">
    <property type="term" value="P:siderophore transport"/>
    <property type="evidence" value="ECO:0007669"/>
    <property type="project" value="InterPro"/>
</dbReference>
<evidence type="ECO:0000256" key="5">
    <source>
        <dbReference type="ARBA" id="ARBA00022692"/>
    </source>
</evidence>
<protein>
    <submittedName>
        <fullName evidence="14">TonB-dependent siderophore receptor</fullName>
    </submittedName>
</protein>
<dbReference type="RefSeq" id="WP_186376071.1">
    <property type="nucleotide sequence ID" value="NZ_LR213928.1"/>
</dbReference>
<dbReference type="Proteomes" id="UP000320055">
    <property type="component" value="Unassembled WGS sequence"/>
</dbReference>
<dbReference type="FunFam" id="2.40.170.20:FF:000005">
    <property type="entry name" value="TonB-dependent siderophore receptor"/>
    <property type="match status" value="1"/>
</dbReference>
<keyword evidence="8" id="KW-0406">Ion transport</keyword>
<organism evidence="14 15">
    <name type="scientific">Hyella patelloides LEGE 07179</name>
    <dbReference type="NCBI Taxonomy" id="945734"/>
    <lineage>
        <taxon>Bacteria</taxon>
        <taxon>Bacillati</taxon>
        <taxon>Cyanobacteriota</taxon>
        <taxon>Cyanophyceae</taxon>
        <taxon>Pleurocapsales</taxon>
        <taxon>Hyellaceae</taxon>
        <taxon>Hyella</taxon>
    </lineage>
</organism>
<dbReference type="NCBIfam" id="TIGR01783">
    <property type="entry name" value="TonB-siderophor"/>
    <property type="match status" value="1"/>
</dbReference>
<accession>A0A563VNG4</accession>
<dbReference type="GO" id="GO:0038023">
    <property type="term" value="F:signaling receptor activity"/>
    <property type="evidence" value="ECO:0007669"/>
    <property type="project" value="InterPro"/>
</dbReference>
<evidence type="ECO:0000259" key="13">
    <source>
        <dbReference type="Pfam" id="PF00593"/>
    </source>
</evidence>
<keyword evidence="5 12" id="KW-0812">Transmembrane</keyword>
<evidence type="ECO:0000256" key="1">
    <source>
        <dbReference type="ARBA" id="ARBA00004571"/>
    </source>
</evidence>
<dbReference type="PROSITE" id="PS52016">
    <property type="entry name" value="TONB_DEPENDENT_REC_3"/>
    <property type="match status" value="1"/>
</dbReference>
<sequence>MREPFYEVAFTAGNFDFYRPTLDFSGPLTDNGNVAYRLNVAYENAGSFRDSVDTERFLVAPTLSWQIGDDTELSLEFSYLDDSRPRDRGLVVLSDNEVADIPFSSFLANPELQEDFEETRTELYLDHRFNSNLSLSSVLRYTTANESGATSEIVAESGDDRNFFVGTGRTEQSYETLTFQNDLIAKFNTGSIEHTLLFGLEYARESNEFESEDNPEFPTIDIFNPSAFEPPTAPFEPASDRDTEDESFGIYLQNQIAILDNLQLLLGGRFDTFNSEITNNLADGETSETEADAFSPRVGIVYQPIEPVSLYASYSRSFTPVSGTDINNEPFDPQRGTGFEIGVKTEIIKDRLSSTLALYDTTLTNILTEDPNDSDFSVQTGEQNSQGIELDLTGEILPGWNIFAGYAYTDGSVTEDNVIPVGNRINNVPEHNFNFWTTYSIQRGSLAGLGFGAGVFYIGERAGDLDNSFFVDGYTRVDAAIYYEKENYRAALNFKNLFDAEFIESAENRRRIAPGAPFTVQGTVSVEF</sequence>
<keyword evidence="4" id="KW-0410">Iron transport</keyword>
<evidence type="ECO:0000256" key="4">
    <source>
        <dbReference type="ARBA" id="ARBA00022496"/>
    </source>
</evidence>
<keyword evidence="2 12" id="KW-0813">Transport</keyword>
<proteinExistence type="inferred from homology"/>
<keyword evidence="10 12" id="KW-0472">Membrane</keyword>
<evidence type="ECO:0000313" key="14">
    <source>
        <dbReference type="EMBL" id="VEP13000.1"/>
    </source>
</evidence>
<evidence type="ECO:0000256" key="10">
    <source>
        <dbReference type="ARBA" id="ARBA00023136"/>
    </source>
</evidence>
<feature type="domain" description="TonB-dependent receptor-like beta-barrel" evidence="13">
    <location>
        <begin position="64"/>
        <end position="497"/>
    </location>
</feature>
<keyword evidence="14" id="KW-0675">Receptor</keyword>
<evidence type="ECO:0000256" key="8">
    <source>
        <dbReference type="ARBA" id="ARBA00023065"/>
    </source>
</evidence>
<evidence type="ECO:0000256" key="7">
    <source>
        <dbReference type="ARBA" id="ARBA00023004"/>
    </source>
</evidence>
<reference evidence="14 15" key="1">
    <citation type="submission" date="2019-01" db="EMBL/GenBank/DDBJ databases">
        <authorList>
            <person name="Brito A."/>
        </authorList>
    </citation>
    <scope>NUCLEOTIDE SEQUENCE [LARGE SCALE GENOMIC DNA]</scope>
    <source>
        <strain evidence="14">1</strain>
    </source>
</reference>
<keyword evidence="15" id="KW-1185">Reference proteome</keyword>
<keyword evidence="9" id="KW-0798">TonB box</keyword>
<keyword evidence="6" id="KW-0732">Signal</keyword>
<keyword evidence="7" id="KW-0408">Iron</keyword>
<evidence type="ECO:0000256" key="11">
    <source>
        <dbReference type="ARBA" id="ARBA00023237"/>
    </source>
</evidence>
<dbReference type="GO" id="GO:0015344">
    <property type="term" value="F:siderophore uptake transmembrane transporter activity"/>
    <property type="evidence" value="ECO:0007669"/>
    <property type="project" value="TreeGrafter"/>
</dbReference>
<name>A0A563VNG4_9CYAN</name>